<accession>A0A2P2QM16</accession>
<proteinExistence type="predicted"/>
<protein>
    <submittedName>
        <fullName evidence="1">Uncharacterized protein</fullName>
    </submittedName>
</protein>
<evidence type="ECO:0000313" key="1">
    <source>
        <dbReference type="EMBL" id="MBX68026.1"/>
    </source>
</evidence>
<dbReference type="EMBL" id="GGEC01087542">
    <property type="protein sequence ID" value="MBX68026.1"/>
    <property type="molecule type" value="Transcribed_RNA"/>
</dbReference>
<reference evidence="1" key="1">
    <citation type="submission" date="2018-02" db="EMBL/GenBank/DDBJ databases">
        <title>Rhizophora mucronata_Transcriptome.</title>
        <authorList>
            <person name="Meera S.P."/>
            <person name="Sreeshan A."/>
            <person name="Augustine A."/>
        </authorList>
    </citation>
    <scope>NUCLEOTIDE SEQUENCE</scope>
    <source>
        <tissue evidence="1">Leaf</tissue>
    </source>
</reference>
<sequence length="24" mass="2960">MQKTRYYTNTKGRLLKQMQTLIED</sequence>
<dbReference type="AlphaFoldDB" id="A0A2P2QM16"/>
<organism evidence="1">
    <name type="scientific">Rhizophora mucronata</name>
    <name type="common">Asiatic mangrove</name>
    <dbReference type="NCBI Taxonomy" id="61149"/>
    <lineage>
        <taxon>Eukaryota</taxon>
        <taxon>Viridiplantae</taxon>
        <taxon>Streptophyta</taxon>
        <taxon>Embryophyta</taxon>
        <taxon>Tracheophyta</taxon>
        <taxon>Spermatophyta</taxon>
        <taxon>Magnoliopsida</taxon>
        <taxon>eudicotyledons</taxon>
        <taxon>Gunneridae</taxon>
        <taxon>Pentapetalae</taxon>
        <taxon>rosids</taxon>
        <taxon>fabids</taxon>
        <taxon>Malpighiales</taxon>
        <taxon>Rhizophoraceae</taxon>
        <taxon>Rhizophora</taxon>
    </lineage>
</organism>
<name>A0A2P2QM16_RHIMU</name>